<comment type="caution">
    <text evidence="1">The sequence shown here is derived from an EMBL/GenBank/DDBJ whole genome shotgun (WGS) entry which is preliminary data.</text>
</comment>
<proteinExistence type="predicted"/>
<accession>A0A645GCZ5</accession>
<organism evidence="1">
    <name type="scientific">bioreactor metagenome</name>
    <dbReference type="NCBI Taxonomy" id="1076179"/>
    <lineage>
        <taxon>unclassified sequences</taxon>
        <taxon>metagenomes</taxon>
        <taxon>ecological metagenomes</taxon>
    </lineage>
</organism>
<name>A0A645GCZ5_9ZZZZ</name>
<reference evidence="1" key="1">
    <citation type="submission" date="2019-08" db="EMBL/GenBank/DDBJ databases">
        <authorList>
            <person name="Kucharzyk K."/>
            <person name="Murdoch R.W."/>
            <person name="Higgins S."/>
            <person name="Loffler F."/>
        </authorList>
    </citation>
    <scope>NUCLEOTIDE SEQUENCE</scope>
</reference>
<dbReference type="EMBL" id="VSSQ01073742">
    <property type="protein sequence ID" value="MPN24781.1"/>
    <property type="molecule type" value="Genomic_DNA"/>
</dbReference>
<gene>
    <name evidence="1" type="ORF">SDC9_172183</name>
</gene>
<dbReference type="AlphaFoldDB" id="A0A645GCZ5"/>
<sequence length="98" mass="11433">MDISNFANKLHGIFVLVDHRKYLHAFPACHPTGIDHPQFRACFRIPGAQLIDQAQKQRLILFIEEVCAVIQALYRTARWRETKHHFKRIVEGNDAIIQ</sequence>
<evidence type="ECO:0000313" key="1">
    <source>
        <dbReference type="EMBL" id="MPN24781.1"/>
    </source>
</evidence>
<protein>
    <submittedName>
        <fullName evidence="1">Uncharacterized protein</fullName>
    </submittedName>
</protein>